<protein>
    <recommendedName>
        <fullName evidence="3">Helicase HerA central domain-containing protein</fullName>
    </recommendedName>
</protein>
<evidence type="ECO:0000256" key="2">
    <source>
        <dbReference type="SAM" id="MobiDB-lite"/>
    </source>
</evidence>
<name>A0A3D1JHT3_9CHLR</name>
<evidence type="ECO:0000313" key="4">
    <source>
        <dbReference type="EMBL" id="HCE17807.1"/>
    </source>
</evidence>
<evidence type="ECO:0000256" key="1">
    <source>
        <dbReference type="SAM" id="Coils"/>
    </source>
</evidence>
<dbReference type="SUPFAM" id="SSF52540">
    <property type="entry name" value="P-loop containing nucleoside triphosphate hydrolases"/>
    <property type="match status" value="1"/>
</dbReference>
<feature type="coiled-coil region" evidence="1">
    <location>
        <begin position="680"/>
        <end position="714"/>
    </location>
</feature>
<dbReference type="InterPro" id="IPR002789">
    <property type="entry name" value="HerA_central"/>
</dbReference>
<gene>
    <name evidence="4" type="ORF">DEQ80_08105</name>
</gene>
<dbReference type="STRING" id="229919.GCA_001050195_03374"/>
<evidence type="ECO:0000259" key="3">
    <source>
        <dbReference type="Pfam" id="PF01935"/>
    </source>
</evidence>
<feature type="coiled-coil region" evidence="1">
    <location>
        <begin position="752"/>
        <end position="790"/>
    </location>
</feature>
<feature type="region of interest" description="Disordered" evidence="2">
    <location>
        <begin position="1"/>
        <end position="22"/>
    </location>
</feature>
<dbReference type="InterPro" id="IPR051162">
    <property type="entry name" value="T4SS_component"/>
</dbReference>
<dbReference type="Pfam" id="PF01935">
    <property type="entry name" value="DUF87"/>
    <property type="match status" value="1"/>
</dbReference>
<dbReference type="PANTHER" id="PTHR30121:SF6">
    <property type="entry name" value="SLR6007 PROTEIN"/>
    <property type="match status" value="1"/>
</dbReference>
<organism evidence="4 5">
    <name type="scientific">Anaerolinea thermolimosa</name>
    <dbReference type="NCBI Taxonomy" id="229919"/>
    <lineage>
        <taxon>Bacteria</taxon>
        <taxon>Bacillati</taxon>
        <taxon>Chloroflexota</taxon>
        <taxon>Anaerolineae</taxon>
        <taxon>Anaerolineales</taxon>
        <taxon>Anaerolineaceae</taxon>
        <taxon>Anaerolinea</taxon>
    </lineage>
</organism>
<reference evidence="4 5" key="1">
    <citation type="journal article" date="2018" name="Nat. Biotechnol.">
        <title>A standardized bacterial taxonomy based on genome phylogeny substantially revises the tree of life.</title>
        <authorList>
            <person name="Parks D.H."/>
            <person name="Chuvochina M."/>
            <person name="Waite D.W."/>
            <person name="Rinke C."/>
            <person name="Skarshewski A."/>
            <person name="Chaumeil P.A."/>
            <person name="Hugenholtz P."/>
        </authorList>
    </citation>
    <scope>NUCLEOTIDE SEQUENCE [LARGE SCALE GENOMIC DNA]</scope>
    <source>
        <strain evidence="4">UBA8781</strain>
    </source>
</reference>
<sequence length="837" mass="92229">MSNASFTIGRTVDLSTPQSSPATAEIVQYDPDDLTTHGIIVGMTGSGKTGLLIDLLEEAALRGIPSIVIDPKGDLTNLFLHFPNLAPADFEPWIDPEAARRANLSVPQLAEATASRWREGLQSWNLGRDQLLALQQAVDYVLFTPGSSSGQPVNLLSSFSPPPALNWEEHRDILRERISSTVTALLGLIGLKDIDPLRSREHILLSNILETAWSRNQPLDLAELIHQVQEPPFERLGAFPLDSFYPSKERFDLALLLNNFLASPSFQAWAEGQPIEVQDFLYTPEGRPRMSIFYLAHLDENERMFFVTLLLASVESWMRAQRGSSGLRALLAFDEIVGYLPPVANPPSRPVLLRLLKQGRAFGLGLLLATQNPVDLDYKGLSNAGTWFIGRLQTERDKERLLDGLNSLEGGVDRAAYDRIISALRPRVFLLHNVHHRGGAFTFQPRWCLNYLAGPLSRAQLAGLKPLGAAPEGLPTPPAAVPSATAAPAVSTQPAAVPPAGPTTTSTDTFTRTPPAPPAGTSALFLAPELSLSQALARLGGGFNGPARPEGLLYRPVFFCQAEISYLNRTYGLNYTRKVAALIDSLTGARPDWAAAAHEPIDPKRFDTRPLPDARFAPLPGWLSSAARLTSLQKDFLEWAYRSGEIRLYANQTLKLYSDPQDSQAAFRQKCDAALRAALDEEARKIEKTYQARIEALERKIEKQKSIIDKNEAEVTQRNVETLASGAEVLLGGLFGKRRRSISTPLSKSRMAQQAKADLQTAKRELESLLKQKQELEQQKAEELKQTQERWARTAGQISEIVVAPYKKDIYLEVGGLLWVPVYLVSAEGKLIEAPAY</sequence>
<proteinExistence type="predicted"/>
<dbReference type="InterPro" id="IPR027417">
    <property type="entry name" value="P-loop_NTPase"/>
</dbReference>
<dbReference type="CDD" id="cd01127">
    <property type="entry name" value="TrwB_TraG_TraD_VirD4"/>
    <property type="match status" value="1"/>
</dbReference>
<feature type="domain" description="Helicase HerA central" evidence="3">
    <location>
        <begin position="33"/>
        <end position="83"/>
    </location>
</feature>
<feature type="compositionally biased region" description="Low complexity" evidence="2">
    <location>
        <begin position="502"/>
        <end position="513"/>
    </location>
</feature>
<feature type="region of interest" description="Disordered" evidence="2">
    <location>
        <begin position="475"/>
        <end position="518"/>
    </location>
</feature>
<accession>A0A3D1JHT3</accession>
<keyword evidence="1" id="KW-0175">Coiled coil</keyword>
<feature type="compositionally biased region" description="Low complexity" evidence="2">
    <location>
        <begin position="481"/>
        <end position="495"/>
    </location>
</feature>
<dbReference type="AlphaFoldDB" id="A0A3D1JHT3"/>
<comment type="caution">
    <text evidence="4">The sequence shown here is derived from an EMBL/GenBank/DDBJ whole genome shotgun (WGS) entry which is preliminary data.</text>
</comment>
<dbReference type="Gene3D" id="3.40.50.300">
    <property type="entry name" value="P-loop containing nucleotide triphosphate hydrolases"/>
    <property type="match status" value="2"/>
</dbReference>
<dbReference type="EMBL" id="DPBP01000031">
    <property type="protein sequence ID" value="HCE17807.1"/>
    <property type="molecule type" value="Genomic_DNA"/>
</dbReference>
<evidence type="ECO:0000313" key="5">
    <source>
        <dbReference type="Proteomes" id="UP000264141"/>
    </source>
</evidence>
<dbReference type="Proteomes" id="UP000264141">
    <property type="component" value="Unassembled WGS sequence"/>
</dbReference>
<dbReference type="PANTHER" id="PTHR30121">
    <property type="entry name" value="UNCHARACTERIZED PROTEIN YJGR-RELATED"/>
    <property type="match status" value="1"/>
</dbReference>